<dbReference type="Proteomes" id="UP000183275">
    <property type="component" value="Unassembled WGS sequence"/>
</dbReference>
<organism evidence="2 3">
    <name type="scientific">Natrinema salifodinae</name>
    <dbReference type="NCBI Taxonomy" id="1202768"/>
    <lineage>
        <taxon>Archaea</taxon>
        <taxon>Methanobacteriati</taxon>
        <taxon>Methanobacteriota</taxon>
        <taxon>Stenosarchaea group</taxon>
        <taxon>Halobacteria</taxon>
        <taxon>Halobacteriales</taxon>
        <taxon>Natrialbaceae</taxon>
        <taxon>Natrinema</taxon>
    </lineage>
</organism>
<dbReference type="OrthoDB" id="100846at2157"/>
<name>A0A1I0MJJ7_9EURY</name>
<proteinExistence type="predicted"/>
<reference evidence="3" key="1">
    <citation type="submission" date="2016-10" db="EMBL/GenBank/DDBJ databases">
        <authorList>
            <person name="Varghese N."/>
        </authorList>
    </citation>
    <scope>NUCLEOTIDE SEQUENCE [LARGE SCALE GENOMIC DNA]</scope>
    <source>
        <strain evidence="3">CGMCC 1.12284</strain>
    </source>
</reference>
<dbReference type="eggNOG" id="arCOG04525">
    <property type="taxonomic scope" value="Archaea"/>
</dbReference>
<evidence type="ECO:0008006" key="4">
    <source>
        <dbReference type="Google" id="ProtNLM"/>
    </source>
</evidence>
<accession>A0A1I0MJJ7</accession>
<dbReference type="SUPFAM" id="SSF53649">
    <property type="entry name" value="Alkaline phosphatase-like"/>
    <property type="match status" value="1"/>
</dbReference>
<keyword evidence="3" id="KW-1185">Reference proteome</keyword>
<protein>
    <recommendedName>
        <fullName evidence="4">Sulfatase</fullName>
    </recommendedName>
</protein>
<sequence>MEDQHFLESDWDYCLVLDACRYDVFSEVYDEYLDGTLEKRWSTGSSTPEWASRTFIGDHDIAYFSGNPFINDLGIPLNELKWGASCDYEWTASEHISNVFDVWKSGWDDDLGTVPPEGLADAFRNHQDAVERAERTVLHYMQPHAPYLSRGKGQKLKQIQKGIRKQEEAEAAAEAETGTGGGSGGALASLGDTIRPKVEDTLEGSELAQKAGLWLELDPTDVVTNGTREAALALYEENLRIALEAVADLVPELDGRVVVTADHGEAFGEEGVWEHHIETHIPPLMEVPWLEVE</sequence>
<feature type="region of interest" description="Disordered" evidence="1">
    <location>
        <begin position="160"/>
        <end position="190"/>
    </location>
</feature>
<dbReference type="RefSeq" id="WP_049990468.1">
    <property type="nucleotide sequence ID" value="NZ_FOIS01000001.1"/>
</dbReference>
<dbReference type="InterPro" id="IPR017850">
    <property type="entry name" value="Alkaline_phosphatase_core_sf"/>
</dbReference>
<dbReference type="Gene3D" id="3.40.720.10">
    <property type="entry name" value="Alkaline Phosphatase, subunit A"/>
    <property type="match status" value="1"/>
</dbReference>
<evidence type="ECO:0000313" key="2">
    <source>
        <dbReference type="EMBL" id="SEV88489.1"/>
    </source>
</evidence>
<dbReference type="AlphaFoldDB" id="A0A1I0MJJ7"/>
<dbReference type="EMBL" id="FOIS01000001">
    <property type="protein sequence ID" value="SEV88489.1"/>
    <property type="molecule type" value="Genomic_DNA"/>
</dbReference>
<gene>
    <name evidence="2" type="ORF">SAMN05216285_1052</name>
</gene>
<evidence type="ECO:0000313" key="3">
    <source>
        <dbReference type="Proteomes" id="UP000183275"/>
    </source>
</evidence>
<evidence type="ECO:0000256" key="1">
    <source>
        <dbReference type="SAM" id="MobiDB-lite"/>
    </source>
</evidence>
<dbReference type="STRING" id="1202768.SAMN05216285_1052"/>